<organism evidence="1 3">
    <name type="scientific">Candidatus Chlorohelix allophototropha</name>
    <dbReference type="NCBI Taxonomy" id="3003348"/>
    <lineage>
        <taxon>Bacteria</taxon>
        <taxon>Bacillati</taxon>
        <taxon>Chloroflexota</taxon>
        <taxon>Chloroflexia</taxon>
        <taxon>Candidatus Chloroheliales</taxon>
        <taxon>Candidatus Chloroheliaceae</taxon>
        <taxon>Candidatus Chlorohelix</taxon>
    </lineage>
</organism>
<dbReference type="AlphaFoldDB" id="A0A8T7M1E9"/>
<dbReference type="Proteomes" id="UP000521676">
    <property type="component" value="Unassembled WGS sequence"/>
</dbReference>
<accession>A0A8T7M1E9</accession>
<keyword evidence="4" id="KW-1185">Reference proteome</keyword>
<evidence type="ECO:0000313" key="2">
    <source>
        <dbReference type="EMBL" id="WJW67770.1"/>
    </source>
</evidence>
<evidence type="ECO:0000313" key="3">
    <source>
        <dbReference type="Proteomes" id="UP000521676"/>
    </source>
</evidence>
<proteinExistence type="predicted"/>
<dbReference type="Proteomes" id="UP001431572">
    <property type="component" value="Chromosome 1"/>
</dbReference>
<reference evidence="1 3" key="1">
    <citation type="submission" date="2020-06" db="EMBL/GenBank/DDBJ databases">
        <title>Anoxygenic phototrophic Chloroflexota member uses a Type I reaction center.</title>
        <authorList>
            <person name="Tsuji J.M."/>
            <person name="Shaw N.A."/>
            <person name="Nagashima S."/>
            <person name="Venkiteswaran J."/>
            <person name="Schiff S.L."/>
            <person name="Hanada S."/>
            <person name="Tank M."/>
            <person name="Neufeld J.D."/>
        </authorList>
    </citation>
    <scope>NUCLEOTIDE SEQUENCE [LARGE SCALE GENOMIC DNA]</scope>
    <source>
        <strain evidence="1">L227-S17</strain>
    </source>
</reference>
<reference evidence="2" key="2">
    <citation type="journal article" date="2024" name="Nature">
        <title>Anoxygenic phototroph of the Chloroflexota uses a type I reaction centre.</title>
        <authorList>
            <person name="Tsuji J.M."/>
            <person name="Shaw N.A."/>
            <person name="Nagashima S."/>
            <person name="Venkiteswaran J.J."/>
            <person name="Schiff S.L."/>
            <person name="Watanabe T."/>
            <person name="Fukui M."/>
            <person name="Hanada S."/>
            <person name="Tank M."/>
            <person name="Neufeld J.D."/>
        </authorList>
    </citation>
    <scope>NUCLEOTIDE SEQUENCE</scope>
    <source>
        <strain evidence="2">L227-S17</strain>
    </source>
</reference>
<evidence type="ECO:0000313" key="1">
    <source>
        <dbReference type="EMBL" id="NWJ45909.1"/>
    </source>
</evidence>
<gene>
    <name evidence="1" type="ORF">HXX08_08525</name>
    <name evidence="2" type="ORF">OZ401_001049</name>
</gene>
<dbReference type="SUPFAM" id="SSF54909">
    <property type="entry name" value="Dimeric alpha+beta barrel"/>
    <property type="match status" value="1"/>
</dbReference>
<sequence length="104" mass="11323">MSYMRLVSFSLPKEEADAIVPGSTAFNALVAGRKFVTQALNGLVSSHVWRSSGATGAVDFVISSEWNSLEDMQGYSNNPNIIKLEDTLSENNESFSISIYELLG</sequence>
<dbReference type="EMBL" id="JACATZ010000001">
    <property type="protein sequence ID" value="NWJ45909.1"/>
    <property type="molecule type" value="Genomic_DNA"/>
</dbReference>
<name>A0A8T7M1E9_9CHLR</name>
<dbReference type="InterPro" id="IPR011008">
    <property type="entry name" value="Dimeric_a/b-barrel"/>
</dbReference>
<protein>
    <submittedName>
        <fullName evidence="1">Uncharacterized protein</fullName>
    </submittedName>
</protein>
<dbReference type="RefSeq" id="WP_341469661.1">
    <property type="nucleotide sequence ID" value="NZ_CP128399.1"/>
</dbReference>
<dbReference type="EMBL" id="CP128399">
    <property type="protein sequence ID" value="WJW67770.1"/>
    <property type="molecule type" value="Genomic_DNA"/>
</dbReference>
<evidence type="ECO:0000313" key="4">
    <source>
        <dbReference type="Proteomes" id="UP001431572"/>
    </source>
</evidence>